<dbReference type="PANTHER" id="PTHR43280">
    <property type="entry name" value="ARAC-FAMILY TRANSCRIPTIONAL REGULATOR"/>
    <property type="match status" value="1"/>
</dbReference>
<dbReference type="PROSITE" id="PS01124">
    <property type="entry name" value="HTH_ARAC_FAMILY_2"/>
    <property type="match status" value="1"/>
</dbReference>
<evidence type="ECO:0000259" key="4">
    <source>
        <dbReference type="PROSITE" id="PS01124"/>
    </source>
</evidence>
<evidence type="ECO:0000313" key="6">
    <source>
        <dbReference type="Proteomes" id="UP000183209"/>
    </source>
</evidence>
<keyword evidence="3" id="KW-0804">Transcription</keyword>
<reference evidence="5 6" key="1">
    <citation type="submission" date="2016-10" db="EMBL/GenBank/DDBJ databases">
        <authorList>
            <person name="de Groot N.N."/>
        </authorList>
    </citation>
    <scope>NUCLEOTIDE SEQUENCE [LARGE SCALE GENOMIC DNA]</scope>
    <source>
        <strain evidence="5 6">CGMCC 1.6114</strain>
    </source>
</reference>
<dbReference type="InterPro" id="IPR018062">
    <property type="entry name" value="HTH_AraC-typ_CS"/>
</dbReference>
<dbReference type="SUPFAM" id="SSF46689">
    <property type="entry name" value="Homeodomain-like"/>
    <property type="match status" value="1"/>
</dbReference>
<dbReference type="Gene3D" id="1.10.10.60">
    <property type="entry name" value="Homeodomain-like"/>
    <property type="match status" value="1"/>
</dbReference>
<evidence type="ECO:0000313" key="5">
    <source>
        <dbReference type="EMBL" id="SFS33631.1"/>
    </source>
</evidence>
<evidence type="ECO:0000256" key="1">
    <source>
        <dbReference type="ARBA" id="ARBA00023015"/>
    </source>
</evidence>
<dbReference type="GO" id="GO:0003700">
    <property type="term" value="F:DNA-binding transcription factor activity"/>
    <property type="evidence" value="ECO:0007669"/>
    <property type="project" value="InterPro"/>
</dbReference>
<dbReference type="GO" id="GO:0043565">
    <property type="term" value="F:sequence-specific DNA binding"/>
    <property type="evidence" value="ECO:0007669"/>
    <property type="project" value="InterPro"/>
</dbReference>
<proteinExistence type="predicted"/>
<dbReference type="OrthoDB" id="952277at2"/>
<dbReference type="PANTHER" id="PTHR43280:SF2">
    <property type="entry name" value="HTH-TYPE TRANSCRIPTIONAL REGULATOR EXSA"/>
    <property type="match status" value="1"/>
</dbReference>
<keyword evidence="2" id="KW-0238">DNA-binding</keyword>
<dbReference type="PROSITE" id="PS00041">
    <property type="entry name" value="HTH_ARAC_FAMILY_1"/>
    <property type="match status" value="1"/>
</dbReference>
<dbReference type="SMART" id="SM00342">
    <property type="entry name" value="HTH_ARAC"/>
    <property type="match status" value="1"/>
</dbReference>
<protein>
    <submittedName>
        <fullName evidence="5">Helix-turn-helix domain-containing protein</fullName>
    </submittedName>
</protein>
<dbReference type="Pfam" id="PF12833">
    <property type="entry name" value="HTH_18"/>
    <property type="match status" value="1"/>
</dbReference>
<evidence type="ECO:0000256" key="3">
    <source>
        <dbReference type="ARBA" id="ARBA00023163"/>
    </source>
</evidence>
<dbReference type="EMBL" id="FPAG01000001">
    <property type="protein sequence ID" value="SFS33631.1"/>
    <property type="molecule type" value="Genomic_DNA"/>
</dbReference>
<dbReference type="InterPro" id="IPR018060">
    <property type="entry name" value="HTH_AraC"/>
</dbReference>
<dbReference type="InterPro" id="IPR009057">
    <property type="entry name" value="Homeodomain-like_sf"/>
</dbReference>
<name>A0A1I6P092_9FLAO</name>
<dbReference type="Gene3D" id="3.30.70.100">
    <property type="match status" value="1"/>
</dbReference>
<feature type="domain" description="HTH araC/xylS-type" evidence="4">
    <location>
        <begin position="96"/>
        <end position="175"/>
    </location>
</feature>
<organism evidence="5 6">
    <name type="scientific">Zhouia amylolytica</name>
    <dbReference type="NCBI Taxonomy" id="376730"/>
    <lineage>
        <taxon>Bacteria</taxon>
        <taxon>Pseudomonadati</taxon>
        <taxon>Bacteroidota</taxon>
        <taxon>Flavobacteriia</taxon>
        <taxon>Flavobacteriales</taxon>
        <taxon>Flavobacteriaceae</taxon>
        <taxon>Zhouia</taxon>
    </lineage>
</organism>
<sequence length="187" mass="21897">MNFLVKNMVCDRCIMVVKDDFEQLGFDVMQISLGSVEVKSNYISEEDKLDLEKTLQEHGFELILDKEEAHNEEIKVLLLEYVNGQWFKKFNVSDFLAHNLHSDYIAISRFFSKKNNLTIEKYLIRLKVERTKQLIQEGKLNFSEIAYELGYSNLSHLSAQFKKEVGKSLSDYKNDADFQRNPIDKIV</sequence>
<gene>
    <name evidence="5" type="ORF">SAMN04487906_0048</name>
</gene>
<keyword evidence="1" id="KW-0805">Transcription regulation</keyword>
<evidence type="ECO:0000256" key="2">
    <source>
        <dbReference type="ARBA" id="ARBA00023125"/>
    </source>
</evidence>
<dbReference type="Proteomes" id="UP000183209">
    <property type="component" value="Unassembled WGS sequence"/>
</dbReference>
<dbReference type="AlphaFoldDB" id="A0A1I6P092"/>
<accession>A0A1I6P092</accession>